<keyword evidence="5 7" id="KW-0687">Ribonucleoprotein</keyword>
<evidence type="ECO:0000256" key="3">
    <source>
        <dbReference type="ARBA" id="ARBA00022884"/>
    </source>
</evidence>
<dbReference type="PATRIC" id="fig|1618580.3.peg.35"/>
<comment type="subunit">
    <text evidence="7">Part of the 50S ribosomal subunit. Forms a cluster with proteins L14 and L19.</text>
</comment>
<keyword evidence="3 7" id="KW-0694">RNA-binding</keyword>
<dbReference type="Proteomes" id="UP000034192">
    <property type="component" value="Unassembled WGS sequence"/>
</dbReference>
<evidence type="ECO:0000313" key="9">
    <source>
        <dbReference type="EMBL" id="KKT34313.1"/>
    </source>
</evidence>
<evidence type="ECO:0000256" key="8">
    <source>
        <dbReference type="SAM" id="MobiDB-lite"/>
    </source>
</evidence>
<keyword evidence="4 7" id="KW-0689">Ribosomal protein</keyword>
<accession>A0A0G1GIZ7</accession>
<protein>
    <recommendedName>
        <fullName evidence="6 7">Large ribosomal subunit protein uL3</fullName>
    </recommendedName>
</protein>
<dbReference type="InterPro" id="IPR009000">
    <property type="entry name" value="Transl_B-barrel_sf"/>
</dbReference>
<evidence type="ECO:0000256" key="2">
    <source>
        <dbReference type="ARBA" id="ARBA00022730"/>
    </source>
</evidence>
<keyword evidence="2 7" id="KW-0699">rRNA-binding</keyword>
<comment type="similarity">
    <text evidence="1 7">Belongs to the universal ribosomal protein uL3 family.</text>
</comment>
<dbReference type="Pfam" id="PF00297">
    <property type="entry name" value="Ribosomal_L3"/>
    <property type="match status" value="1"/>
</dbReference>
<dbReference type="FunFam" id="3.30.160.810:FF:000001">
    <property type="entry name" value="50S ribosomal protein L3"/>
    <property type="match status" value="1"/>
</dbReference>
<dbReference type="Gene3D" id="2.40.30.10">
    <property type="entry name" value="Translation factors"/>
    <property type="match status" value="1"/>
</dbReference>
<dbReference type="Gene3D" id="3.30.160.810">
    <property type="match status" value="1"/>
</dbReference>
<sequence>MDLAPPALFLLNKMLHTILGTKQKMGQAFVDKKRVPVSVVKAGPCVVTYIKNEDKDGYWALQLGFGKKKIKNVTKPLQGHLKGAINEKEKTAPRFLREVRLDKEPELKVGDVVKVSDIFKVGDTVQVTGMSKGKGFAGAVKRWKFAGGPKTHGQSDRHRAPGAIGQGTTPGRVFKGKRMAGRMGFDKITVKNLKVIGIEPEKSEILISGPVPGTPSRVLMITKTNA</sequence>
<dbReference type="GO" id="GO:0022625">
    <property type="term" value="C:cytosolic large ribosomal subunit"/>
    <property type="evidence" value="ECO:0007669"/>
    <property type="project" value="TreeGrafter"/>
</dbReference>
<dbReference type="HAMAP" id="MF_01325_B">
    <property type="entry name" value="Ribosomal_uL3_B"/>
    <property type="match status" value="1"/>
</dbReference>
<organism evidence="9 10">
    <name type="scientific">Candidatus Woesebacteria bacterium GW2011_GWB1_44_11b</name>
    <dbReference type="NCBI Taxonomy" id="1618580"/>
    <lineage>
        <taxon>Bacteria</taxon>
        <taxon>Candidatus Woeseibacteriota</taxon>
    </lineage>
</organism>
<dbReference type="SUPFAM" id="SSF50447">
    <property type="entry name" value="Translation proteins"/>
    <property type="match status" value="1"/>
</dbReference>
<dbReference type="AlphaFoldDB" id="A0A0G1GIZ7"/>
<dbReference type="PANTHER" id="PTHR11229">
    <property type="entry name" value="50S RIBOSOMAL PROTEIN L3"/>
    <property type="match status" value="1"/>
</dbReference>
<evidence type="ECO:0000256" key="4">
    <source>
        <dbReference type="ARBA" id="ARBA00022980"/>
    </source>
</evidence>
<evidence type="ECO:0000256" key="5">
    <source>
        <dbReference type="ARBA" id="ARBA00023274"/>
    </source>
</evidence>
<dbReference type="PANTHER" id="PTHR11229:SF16">
    <property type="entry name" value="LARGE RIBOSOMAL SUBUNIT PROTEIN UL3C"/>
    <property type="match status" value="1"/>
</dbReference>
<comment type="function">
    <text evidence="7">One of the primary rRNA binding proteins, it binds directly near the 3'-end of the 23S rRNA, where it nucleates assembly of the 50S subunit.</text>
</comment>
<dbReference type="FunFam" id="2.40.30.10:FF:000004">
    <property type="entry name" value="50S ribosomal protein L3"/>
    <property type="match status" value="1"/>
</dbReference>
<gene>
    <name evidence="7" type="primary">rplC</name>
    <name evidence="9" type="ORF">UW21_C0001G0034</name>
</gene>
<evidence type="ECO:0000256" key="6">
    <source>
        <dbReference type="ARBA" id="ARBA00035243"/>
    </source>
</evidence>
<proteinExistence type="inferred from homology"/>
<feature type="region of interest" description="Disordered" evidence="8">
    <location>
        <begin position="147"/>
        <end position="167"/>
    </location>
</feature>
<comment type="caution">
    <text evidence="9">The sequence shown here is derived from an EMBL/GenBank/DDBJ whole genome shotgun (WGS) entry which is preliminary data.</text>
</comment>
<reference evidence="9 10" key="1">
    <citation type="journal article" date="2015" name="Nature">
        <title>rRNA introns, odd ribosomes, and small enigmatic genomes across a large radiation of phyla.</title>
        <authorList>
            <person name="Brown C.T."/>
            <person name="Hug L.A."/>
            <person name="Thomas B.C."/>
            <person name="Sharon I."/>
            <person name="Castelle C.J."/>
            <person name="Singh A."/>
            <person name="Wilkins M.J."/>
            <person name="Williams K.H."/>
            <person name="Banfield J.F."/>
        </authorList>
    </citation>
    <scope>NUCLEOTIDE SEQUENCE [LARGE SCALE GENOMIC DNA]</scope>
</reference>
<dbReference type="InterPro" id="IPR019927">
    <property type="entry name" value="Ribosomal_uL3_bac/org-type"/>
</dbReference>
<dbReference type="GO" id="GO:0003735">
    <property type="term" value="F:structural constituent of ribosome"/>
    <property type="evidence" value="ECO:0007669"/>
    <property type="project" value="UniProtKB-UniRule"/>
</dbReference>
<dbReference type="NCBIfam" id="TIGR03625">
    <property type="entry name" value="L3_bact"/>
    <property type="match status" value="1"/>
</dbReference>
<dbReference type="GO" id="GO:0006412">
    <property type="term" value="P:translation"/>
    <property type="evidence" value="ECO:0007669"/>
    <property type="project" value="UniProtKB-UniRule"/>
</dbReference>
<dbReference type="EMBL" id="LCHL01000001">
    <property type="protein sequence ID" value="KKT34313.1"/>
    <property type="molecule type" value="Genomic_DNA"/>
</dbReference>
<evidence type="ECO:0000256" key="7">
    <source>
        <dbReference type="HAMAP-Rule" id="MF_01325"/>
    </source>
</evidence>
<evidence type="ECO:0000313" key="10">
    <source>
        <dbReference type="Proteomes" id="UP000034192"/>
    </source>
</evidence>
<name>A0A0G1GIZ7_9BACT</name>
<dbReference type="InterPro" id="IPR000597">
    <property type="entry name" value="Ribosomal_uL3"/>
</dbReference>
<evidence type="ECO:0000256" key="1">
    <source>
        <dbReference type="ARBA" id="ARBA00006540"/>
    </source>
</evidence>
<dbReference type="GO" id="GO:0019843">
    <property type="term" value="F:rRNA binding"/>
    <property type="evidence" value="ECO:0007669"/>
    <property type="project" value="UniProtKB-UniRule"/>
</dbReference>